<evidence type="ECO:0000256" key="1">
    <source>
        <dbReference type="SAM" id="MobiDB-lite"/>
    </source>
</evidence>
<proteinExistence type="predicted"/>
<feature type="region of interest" description="Disordered" evidence="1">
    <location>
        <begin position="144"/>
        <end position="218"/>
    </location>
</feature>
<feature type="compositionally biased region" description="Basic and acidic residues" evidence="1">
    <location>
        <begin position="152"/>
        <end position="176"/>
    </location>
</feature>
<evidence type="ECO:0000313" key="2">
    <source>
        <dbReference type="EMBL" id="CUM87242.1"/>
    </source>
</evidence>
<evidence type="ECO:0000313" key="3">
    <source>
        <dbReference type="Proteomes" id="UP000095727"/>
    </source>
</evidence>
<sequence>MKSFIRYLYEYQNGKRTRNTGFVKALEQTDTAEIQIYGRGFPVAGGRTLEIYLFYEEDGKCIGIRMGEIRGAQAAFGYKLSYTTDDVGGDGQFGRIGGMILRAGNGADAGYYGAVWDEARLVDVSRMITEEEWKLNKSGKNKKIANGGDVLSNEKYEKPGNEKILEEKTSQRKYENIEEQETSEQSKNTDAVRKSKSNPNVPEERNSQNANSDLPPKTTKDIIYKITRQELAGLPRKEWKLANNHFLLHGYYNYHHLVSFEKEGKCWIGVPGLYFSGEQRAAGAFGFSQFMKPSDGELDLEEYEIEDEEHFGYWCRPVGAVIRKEVKEKEDAADIDRRRKIHEGSDPSGEKSMED</sequence>
<accession>A0A173SA92</accession>
<dbReference type="EMBL" id="CYXR01000007">
    <property type="protein sequence ID" value="CUM87242.1"/>
    <property type="molecule type" value="Genomic_DNA"/>
</dbReference>
<gene>
    <name evidence="2" type="ORF">ERS852574_01257</name>
</gene>
<dbReference type="RefSeq" id="WP_055156178.1">
    <property type="nucleotide sequence ID" value="NZ_CYXR01000007.1"/>
</dbReference>
<reference evidence="2 3" key="1">
    <citation type="submission" date="2015-09" db="EMBL/GenBank/DDBJ databases">
        <authorList>
            <consortium name="Pathogen Informatics"/>
        </authorList>
    </citation>
    <scope>NUCLEOTIDE SEQUENCE [LARGE SCALE GENOMIC DNA]</scope>
    <source>
        <strain evidence="2 3">2789STDY5834962</strain>
    </source>
</reference>
<feature type="region of interest" description="Disordered" evidence="1">
    <location>
        <begin position="330"/>
        <end position="355"/>
    </location>
</feature>
<dbReference type="Proteomes" id="UP000095727">
    <property type="component" value="Unassembled WGS sequence"/>
</dbReference>
<dbReference type="AlphaFoldDB" id="A0A173SA92"/>
<protein>
    <submittedName>
        <fullName evidence="2">Uncharacterized protein</fullName>
    </submittedName>
</protein>
<name>A0A173SA92_9FIRM</name>
<organism evidence="2 3">
    <name type="scientific">Coprococcus comes</name>
    <dbReference type="NCBI Taxonomy" id="410072"/>
    <lineage>
        <taxon>Bacteria</taxon>
        <taxon>Bacillati</taxon>
        <taxon>Bacillota</taxon>
        <taxon>Clostridia</taxon>
        <taxon>Lachnospirales</taxon>
        <taxon>Lachnospiraceae</taxon>
        <taxon>Coprococcus</taxon>
    </lineage>
</organism>